<proteinExistence type="predicted"/>
<evidence type="ECO:0000313" key="2">
    <source>
        <dbReference type="EMBL" id="GAA4907116.1"/>
    </source>
</evidence>
<dbReference type="Proteomes" id="UP001501436">
    <property type="component" value="Unassembled WGS sequence"/>
</dbReference>
<dbReference type="EMBL" id="BAABJI010000001">
    <property type="protein sequence ID" value="GAA4907116.1"/>
    <property type="molecule type" value="Genomic_DNA"/>
</dbReference>
<keyword evidence="3" id="KW-1185">Reference proteome</keyword>
<comment type="caution">
    <text evidence="2">The sequence shown here is derived from an EMBL/GenBank/DDBJ whole genome shotgun (WGS) entry which is preliminary data.</text>
</comment>
<protein>
    <recommendedName>
        <fullName evidence="4">Phage abortive infection protein</fullName>
    </recommendedName>
</protein>
<name>A0ABP9FST5_9SPHI</name>
<feature type="transmembrane region" description="Helical" evidence="1">
    <location>
        <begin position="21"/>
        <end position="47"/>
    </location>
</feature>
<reference evidence="3" key="1">
    <citation type="journal article" date="2019" name="Int. J. Syst. Evol. Microbiol.">
        <title>The Global Catalogue of Microorganisms (GCM) 10K type strain sequencing project: providing services to taxonomists for standard genome sequencing and annotation.</title>
        <authorList>
            <consortium name="The Broad Institute Genomics Platform"/>
            <consortium name="The Broad Institute Genome Sequencing Center for Infectious Disease"/>
            <person name="Wu L."/>
            <person name="Ma J."/>
        </authorList>
    </citation>
    <scope>NUCLEOTIDE SEQUENCE [LARGE SCALE GENOMIC DNA]</scope>
    <source>
        <strain evidence="3">JCM 18283</strain>
    </source>
</reference>
<keyword evidence="1" id="KW-1133">Transmembrane helix</keyword>
<keyword evidence="1" id="KW-0472">Membrane</keyword>
<keyword evidence="1" id="KW-0812">Transmembrane</keyword>
<gene>
    <name evidence="2" type="ORF">GCM10023313_07370</name>
</gene>
<evidence type="ECO:0000256" key="1">
    <source>
        <dbReference type="SAM" id="Phobius"/>
    </source>
</evidence>
<organism evidence="2 3">
    <name type="scientific">Mucilaginibacter defluvii</name>
    <dbReference type="NCBI Taxonomy" id="1196019"/>
    <lineage>
        <taxon>Bacteria</taxon>
        <taxon>Pseudomonadati</taxon>
        <taxon>Bacteroidota</taxon>
        <taxon>Sphingobacteriia</taxon>
        <taxon>Sphingobacteriales</taxon>
        <taxon>Sphingobacteriaceae</taxon>
        <taxon>Mucilaginibacter</taxon>
    </lineage>
</organism>
<accession>A0ABP9FST5</accession>
<sequence>MAELKHSVEIAQNDISSNSSSVANVLASAGITLGIIALSLTGLGFWISNRATTVQNILTQVNEALSKTEKVKVDVQNLSNKMQDNLSQLFKDLQDEELKSILNLILKNPSHFNLYFPFINAKETAPKNQLQLFIDVLDSVDIGDKNIVYHLITKFYQPSIFLENENLLKVIMKTPDLIYTLSTSDEILDYTLDVLSIRYKERGLTQDEDRFVKHYFIPFARQNSFTVPNPFYIKIIEKFSIEYYLKHEKPNLTINDLNRLIVTFLSIEPLKYSNTQQYMAYNAFKQYLVENNYNFKINAYDDDPIAPEFFNYLTDRRFFKITEEI</sequence>
<evidence type="ECO:0000313" key="3">
    <source>
        <dbReference type="Proteomes" id="UP001501436"/>
    </source>
</evidence>
<evidence type="ECO:0008006" key="4">
    <source>
        <dbReference type="Google" id="ProtNLM"/>
    </source>
</evidence>